<dbReference type="AlphaFoldDB" id="A0A1S1QEH2"/>
<evidence type="ECO:0000256" key="1">
    <source>
        <dbReference type="SAM" id="MobiDB-lite"/>
    </source>
</evidence>
<gene>
    <name evidence="2" type="ORF">CC117_26085</name>
</gene>
<proteinExistence type="predicted"/>
<protein>
    <submittedName>
        <fullName evidence="2">Uncharacterized protein</fullName>
    </submittedName>
</protein>
<feature type="region of interest" description="Disordered" evidence="1">
    <location>
        <begin position="1"/>
        <end position="47"/>
    </location>
</feature>
<keyword evidence="3" id="KW-1185">Reference proteome</keyword>
<dbReference type="EMBL" id="MBLM01000144">
    <property type="protein sequence ID" value="OHV31472.1"/>
    <property type="molecule type" value="Genomic_DNA"/>
</dbReference>
<name>A0A1S1QEH2_9ACTN</name>
<comment type="caution">
    <text evidence="2">The sequence shown here is derived from an EMBL/GenBank/DDBJ whole genome shotgun (WGS) entry which is preliminary data.</text>
</comment>
<feature type="compositionally biased region" description="Basic and acidic residues" evidence="1">
    <location>
        <begin position="76"/>
        <end position="100"/>
    </location>
</feature>
<dbReference type="Proteomes" id="UP000179627">
    <property type="component" value="Unassembled WGS sequence"/>
</dbReference>
<accession>A0A1S1QEH2</accession>
<feature type="region of interest" description="Disordered" evidence="1">
    <location>
        <begin position="76"/>
        <end position="109"/>
    </location>
</feature>
<evidence type="ECO:0000313" key="2">
    <source>
        <dbReference type="EMBL" id="OHV31472.1"/>
    </source>
</evidence>
<organism evidence="2 3">
    <name type="scientific">Parafrankia colletiae</name>
    <dbReference type="NCBI Taxonomy" id="573497"/>
    <lineage>
        <taxon>Bacteria</taxon>
        <taxon>Bacillati</taxon>
        <taxon>Actinomycetota</taxon>
        <taxon>Actinomycetes</taxon>
        <taxon>Frankiales</taxon>
        <taxon>Frankiaceae</taxon>
        <taxon>Parafrankia</taxon>
    </lineage>
</organism>
<feature type="compositionally biased region" description="Gly residues" evidence="1">
    <location>
        <begin position="162"/>
        <end position="171"/>
    </location>
</feature>
<evidence type="ECO:0000313" key="3">
    <source>
        <dbReference type="Proteomes" id="UP000179627"/>
    </source>
</evidence>
<reference evidence="3" key="1">
    <citation type="submission" date="2016-07" db="EMBL/GenBank/DDBJ databases">
        <title>Sequence Frankia sp. strain CcI1.17.</title>
        <authorList>
            <person name="Ghodhbane-Gtari F."/>
            <person name="Swanson E."/>
            <person name="Gueddou A."/>
            <person name="Morris K."/>
            <person name="Hezbri K."/>
            <person name="Ktari A."/>
            <person name="Nouioui I."/>
            <person name="Abebe-Akele F."/>
            <person name="Simpson S."/>
            <person name="Thomas K."/>
            <person name="Gtari M."/>
            <person name="Tisa L.S."/>
            <person name="Hurst S."/>
        </authorList>
    </citation>
    <scope>NUCLEOTIDE SEQUENCE [LARGE SCALE GENOMIC DNA]</scope>
    <source>
        <strain evidence="3">Cc1.17</strain>
    </source>
</reference>
<feature type="region of interest" description="Disordered" evidence="1">
    <location>
        <begin position="157"/>
        <end position="176"/>
    </location>
</feature>
<feature type="compositionally biased region" description="Basic and acidic residues" evidence="1">
    <location>
        <begin position="18"/>
        <end position="30"/>
    </location>
</feature>
<sequence>MPAQRRQLGRVQAGRSEPAARPDLRVDGHRQAAHPTAAGEPGKAPGMVEVPVAENDTLDVAEVDTEPVGVAHHAVRRDAGVEQQRGDRVAAADADQRREPVLGPQPRRREPGLELRCLDQAHPTRRADHPFVAGQQPIVGVVHQRGDDDLVDRDQRDRVHGRAGGGPGPAGTGTSQVTGRIVVAHTRLLGLLDRGRAGLRHIRPDPC</sequence>